<comment type="caution">
    <text evidence="3">The sequence shown here is derived from an EMBL/GenBank/DDBJ whole genome shotgun (WGS) entry which is preliminary data.</text>
</comment>
<organism evidence="3 4">
    <name type="scientific">Cardiosporidium cionae</name>
    <dbReference type="NCBI Taxonomy" id="476202"/>
    <lineage>
        <taxon>Eukaryota</taxon>
        <taxon>Sar</taxon>
        <taxon>Alveolata</taxon>
        <taxon>Apicomplexa</taxon>
        <taxon>Aconoidasida</taxon>
        <taxon>Nephromycida</taxon>
        <taxon>Cardiosporidium</taxon>
    </lineage>
</organism>
<accession>A0ABQ7JA31</accession>
<dbReference type="EMBL" id="JADAQX010000295">
    <property type="protein sequence ID" value="KAF8820815.1"/>
    <property type="molecule type" value="Genomic_DNA"/>
</dbReference>
<feature type="coiled-coil region" evidence="1">
    <location>
        <begin position="185"/>
        <end position="229"/>
    </location>
</feature>
<dbReference type="Proteomes" id="UP000823046">
    <property type="component" value="Unassembled WGS sequence"/>
</dbReference>
<proteinExistence type="predicted"/>
<name>A0ABQ7JA31_9APIC</name>
<feature type="non-terminal residue" evidence="3">
    <location>
        <position position="349"/>
    </location>
</feature>
<reference evidence="3 4" key="1">
    <citation type="journal article" date="2020" name="bioRxiv">
        <title>Metabolic contributions of an alphaproteobacterial endosymbiont in the apicomplexan Cardiosporidium cionae.</title>
        <authorList>
            <person name="Hunter E.S."/>
            <person name="Paight C.J."/>
            <person name="Lane C.E."/>
        </authorList>
    </citation>
    <scope>NUCLEOTIDE SEQUENCE [LARGE SCALE GENOMIC DNA]</scope>
    <source>
        <strain evidence="3">ESH_2018</strain>
    </source>
</reference>
<protein>
    <submittedName>
        <fullName evidence="3">Uncharacterized protein</fullName>
    </submittedName>
</protein>
<keyword evidence="1" id="KW-0175">Coiled coil</keyword>
<feature type="region of interest" description="Disordered" evidence="2">
    <location>
        <begin position="157"/>
        <end position="176"/>
    </location>
</feature>
<keyword evidence="4" id="KW-1185">Reference proteome</keyword>
<sequence>MQTANEYSRLHLLPVIHMLAGHRRHDLPVAQQRQLIELVVKYLNLICEIPHKEWIDYWMKAQPDFKRNRNIPDLSACTENALKELKRRSSILQKYRSGLWHLKQILIDECIWKVLDRQYVESQHYLDNKCRTEDEMKELNELLRQRNTLYEQEKELKASLTTEDDDDEAESQSLHRLKRSSIHMEKQKKRTLQNLQREIFVLTERISELNAKESQLRDKEEEMLMLIRDVILKALSLPSLHPTKSLDAVGIKQPHLLLLRVVFSQAHLMDTIREWIQQTFHFLQKEVNLSAEWTAGIIRFHTQEEMKQHPVQEGLQGSLQQQKESLYLTTKRMARLNPFRAREKIAIEK</sequence>
<evidence type="ECO:0000313" key="4">
    <source>
        <dbReference type="Proteomes" id="UP000823046"/>
    </source>
</evidence>
<evidence type="ECO:0000313" key="3">
    <source>
        <dbReference type="EMBL" id="KAF8820815.1"/>
    </source>
</evidence>
<gene>
    <name evidence="3" type="ORF">IE077_002775</name>
</gene>
<evidence type="ECO:0000256" key="1">
    <source>
        <dbReference type="SAM" id="Coils"/>
    </source>
</evidence>
<evidence type="ECO:0000256" key="2">
    <source>
        <dbReference type="SAM" id="MobiDB-lite"/>
    </source>
</evidence>